<keyword evidence="3" id="KW-1185">Reference proteome</keyword>
<dbReference type="InterPro" id="IPR029063">
    <property type="entry name" value="SAM-dependent_MTases_sf"/>
</dbReference>
<evidence type="ECO:0000313" key="2">
    <source>
        <dbReference type="EMBL" id="GIY47839.1"/>
    </source>
</evidence>
<sequence>MNLDPELYGTKIIPFVNVKGFLQEMLSQLEFSRDYEKEVVLDVGCGTGGTTFHLVLPLFPRLENLYAIDALPKMIHNAEMCNSHPLIEYSVADIEKWPTVKNWRGQITKLVSIYCLQWLKDTKKGFQNIYQLLKPGGKAAICFPMQSIFYEAMKEMENNSKWRSYFKDVGEYISDAHLNKRTSSYYEKMVKEVGFEIVYLNEELANDAFSSDKSFTKVFLYFSFNYILNVYGK</sequence>
<dbReference type="Gene3D" id="3.40.50.150">
    <property type="entry name" value="Vaccinia Virus protein VP39"/>
    <property type="match status" value="1"/>
</dbReference>
<dbReference type="CDD" id="cd02440">
    <property type="entry name" value="AdoMet_MTases"/>
    <property type="match status" value="1"/>
</dbReference>
<dbReference type="Pfam" id="PF08241">
    <property type="entry name" value="Methyltransf_11"/>
    <property type="match status" value="1"/>
</dbReference>
<evidence type="ECO:0000259" key="1">
    <source>
        <dbReference type="Pfam" id="PF08241"/>
    </source>
</evidence>
<reference evidence="2 3" key="1">
    <citation type="submission" date="2021-06" db="EMBL/GenBank/DDBJ databases">
        <title>Caerostris extrusa draft genome.</title>
        <authorList>
            <person name="Kono N."/>
            <person name="Arakawa K."/>
        </authorList>
    </citation>
    <scope>NUCLEOTIDE SEQUENCE [LARGE SCALE GENOMIC DNA]</scope>
</reference>
<dbReference type="EMBL" id="BPLR01011634">
    <property type="protein sequence ID" value="GIY47839.1"/>
    <property type="molecule type" value="Genomic_DNA"/>
</dbReference>
<organism evidence="2 3">
    <name type="scientific">Caerostris extrusa</name>
    <name type="common">Bark spider</name>
    <name type="synonym">Caerostris bankana</name>
    <dbReference type="NCBI Taxonomy" id="172846"/>
    <lineage>
        <taxon>Eukaryota</taxon>
        <taxon>Metazoa</taxon>
        <taxon>Ecdysozoa</taxon>
        <taxon>Arthropoda</taxon>
        <taxon>Chelicerata</taxon>
        <taxon>Arachnida</taxon>
        <taxon>Araneae</taxon>
        <taxon>Araneomorphae</taxon>
        <taxon>Entelegynae</taxon>
        <taxon>Araneoidea</taxon>
        <taxon>Araneidae</taxon>
        <taxon>Caerostris</taxon>
    </lineage>
</organism>
<proteinExistence type="predicted"/>
<dbReference type="SUPFAM" id="SSF53335">
    <property type="entry name" value="S-adenosyl-L-methionine-dependent methyltransferases"/>
    <property type="match status" value="1"/>
</dbReference>
<feature type="domain" description="Methyltransferase type 11" evidence="1">
    <location>
        <begin position="41"/>
        <end position="141"/>
    </location>
</feature>
<dbReference type="Proteomes" id="UP001054945">
    <property type="component" value="Unassembled WGS sequence"/>
</dbReference>
<gene>
    <name evidence="2" type="primary">jhamt_11</name>
    <name evidence="2" type="ORF">CEXT_243431</name>
</gene>
<dbReference type="GO" id="GO:0008757">
    <property type="term" value="F:S-adenosylmethionine-dependent methyltransferase activity"/>
    <property type="evidence" value="ECO:0007669"/>
    <property type="project" value="InterPro"/>
</dbReference>
<dbReference type="AlphaFoldDB" id="A0AAV4TP58"/>
<accession>A0AAV4TP58</accession>
<evidence type="ECO:0000313" key="3">
    <source>
        <dbReference type="Proteomes" id="UP001054945"/>
    </source>
</evidence>
<name>A0AAV4TP58_CAEEX</name>
<dbReference type="PANTHER" id="PTHR43861">
    <property type="entry name" value="TRANS-ACONITATE 2-METHYLTRANSFERASE-RELATED"/>
    <property type="match status" value="1"/>
</dbReference>
<comment type="caution">
    <text evidence="2">The sequence shown here is derived from an EMBL/GenBank/DDBJ whole genome shotgun (WGS) entry which is preliminary data.</text>
</comment>
<dbReference type="PANTHER" id="PTHR43861:SF1">
    <property type="entry name" value="TRANS-ACONITATE 2-METHYLTRANSFERASE"/>
    <property type="match status" value="1"/>
</dbReference>
<protein>
    <submittedName>
        <fullName evidence="2">Juvenile hormone acid O-methyltransferase</fullName>
    </submittedName>
</protein>
<dbReference type="InterPro" id="IPR013216">
    <property type="entry name" value="Methyltransf_11"/>
</dbReference>